<comment type="caution">
    <text evidence="3">The sequence shown here is derived from an EMBL/GenBank/DDBJ whole genome shotgun (WGS) entry which is preliminary data.</text>
</comment>
<dbReference type="Proteomes" id="UP001159427">
    <property type="component" value="Unassembled WGS sequence"/>
</dbReference>
<evidence type="ECO:0000259" key="2">
    <source>
        <dbReference type="Pfam" id="PF04326"/>
    </source>
</evidence>
<organism evidence="3 4">
    <name type="scientific">Porites evermanni</name>
    <dbReference type="NCBI Taxonomy" id="104178"/>
    <lineage>
        <taxon>Eukaryota</taxon>
        <taxon>Metazoa</taxon>
        <taxon>Cnidaria</taxon>
        <taxon>Anthozoa</taxon>
        <taxon>Hexacorallia</taxon>
        <taxon>Scleractinia</taxon>
        <taxon>Fungiina</taxon>
        <taxon>Poritidae</taxon>
        <taxon>Porites</taxon>
    </lineage>
</organism>
<accession>A0ABN8LFA4</accession>
<sequence>MNFLNKRKRKEDNREDASLVQPSKKSRVISLVKKVGHGLRDKIAVAVQALTRRTYTQDVRSTLFTTPAGPLRTARYLMTPLEPFSVKKSSLEWRQSSYYIYDSIISVTESRHHEFKTGGGNYPISILPEHVRKYGSAFLNSDGGVLLAGILDNGKIRGIRCSFEMRRRILDIVDREFMGFLPRVSPSLYSVKFIPVTYRQTDRERREGRRTFLDDTYVIEISVKAGEKGELYETSKHEVFVRRESSVQGPLNPLQIKDIVLSKYRAKIEERRIAKLMSAEKEERSAETTKEESNKNYTPKRSIFKKVIVISP</sequence>
<dbReference type="Gene3D" id="3.30.950.30">
    <property type="entry name" value="Schlafen, AAA domain"/>
    <property type="match status" value="1"/>
</dbReference>
<dbReference type="InterPro" id="IPR007421">
    <property type="entry name" value="Schlafen_AlbA_2_dom"/>
</dbReference>
<protein>
    <recommendedName>
        <fullName evidence="2">Schlafen AlbA-2 domain-containing protein</fullName>
    </recommendedName>
</protein>
<proteinExistence type="predicted"/>
<gene>
    <name evidence="3" type="ORF">PEVE_00021643</name>
</gene>
<dbReference type="PANTHER" id="PTHR12155:SF48">
    <property type="entry name" value="RRM DOMAIN-CONTAINING PROTEIN"/>
    <property type="match status" value="1"/>
</dbReference>
<keyword evidence="4" id="KW-1185">Reference proteome</keyword>
<reference evidence="3 4" key="1">
    <citation type="submission" date="2022-05" db="EMBL/GenBank/DDBJ databases">
        <authorList>
            <consortium name="Genoscope - CEA"/>
            <person name="William W."/>
        </authorList>
    </citation>
    <scope>NUCLEOTIDE SEQUENCE [LARGE SCALE GENOMIC DNA]</scope>
</reference>
<dbReference type="InterPro" id="IPR029684">
    <property type="entry name" value="Schlafen"/>
</dbReference>
<dbReference type="EMBL" id="CALNXI010000029">
    <property type="protein sequence ID" value="CAH3015776.1"/>
    <property type="molecule type" value="Genomic_DNA"/>
</dbReference>
<dbReference type="PANTHER" id="PTHR12155">
    <property type="entry name" value="SCHLAFEN"/>
    <property type="match status" value="1"/>
</dbReference>
<name>A0ABN8LFA4_9CNID</name>
<feature type="domain" description="Schlafen AlbA-2" evidence="2">
    <location>
        <begin position="109"/>
        <end position="248"/>
    </location>
</feature>
<dbReference type="InterPro" id="IPR038461">
    <property type="entry name" value="Schlafen_AlbA_2_dom_sf"/>
</dbReference>
<evidence type="ECO:0000313" key="3">
    <source>
        <dbReference type="EMBL" id="CAH3015776.1"/>
    </source>
</evidence>
<feature type="region of interest" description="Disordered" evidence="1">
    <location>
        <begin position="1"/>
        <end position="20"/>
    </location>
</feature>
<evidence type="ECO:0000256" key="1">
    <source>
        <dbReference type="SAM" id="MobiDB-lite"/>
    </source>
</evidence>
<evidence type="ECO:0000313" key="4">
    <source>
        <dbReference type="Proteomes" id="UP001159427"/>
    </source>
</evidence>
<dbReference type="Pfam" id="PF04326">
    <property type="entry name" value="SLFN_AlbA_2"/>
    <property type="match status" value="1"/>
</dbReference>